<feature type="compositionally biased region" description="Low complexity" evidence="4">
    <location>
        <begin position="654"/>
        <end position="665"/>
    </location>
</feature>
<evidence type="ECO:0000313" key="6">
    <source>
        <dbReference type="EMBL" id="KAL3779959.1"/>
    </source>
</evidence>
<organism evidence="6 7">
    <name type="scientific">Stephanodiscus triporus</name>
    <dbReference type="NCBI Taxonomy" id="2934178"/>
    <lineage>
        <taxon>Eukaryota</taxon>
        <taxon>Sar</taxon>
        <taxon>Stramenopiles</taxon>
        <taxon>Ochrophyta</taxon>
        <taxon>Bacillariophyta</taxon>
        <taxon>Coscinodiscophyceae</taxon>
        <taxon>Thalassiosirophycidae</taxon>
        <taxon>Stephanodiscales</taxon>
        <taxon>Stephanodiscaceae</taxon>
        <taxon>Stephanodiscus</taxon>
    </lineage>
</organism>
<feature type="compositionally biased region" description="Low complexity" evidence="4">
    <location>
        <begin position="351"/>
        <end position="365"/>
    </location>
</feature>
<sequence length="919" mass="98909">MIACRPGWTSPSNDDYAIGAVPVPPSRIDDGYCDCPYDGGIDEPNTSACSGSTADGYSSWAGMGVVVRDRDRDRDRRRLPARKFACPRQPSLLLPYSRLNDGICDCCDGADEMSPSSSSSSSSSSSREVGVAAASSCPDTCEGDLANERATREKLASDYEVGSARRLESTRSYAEWRARTHDEIRRLKYEEMAGIEMECKDASRVAKDATTGYATARVRDVASSANDVGEALWGALFENDDVDVDGSTRYYGLSSLIISFCGLSAEISSENYVDGRCVPLVEAGKDAGMTWHDDDDDDGGGGGGGDASSASSSLPAFEKIDPTSEDALSAYADAMVLRLEGRKKERGAIVAAASSSAPSRSSSPQQREEEEKEVRADYEPRYDSFDDDYYGHDDPEEEERWLGGSWSDAVEEEESTGGGGGGSVDDPSSSRTTGEKDYGGREEGGSEVEISKDGKEEGGEKRREGQHQSWSSSPPPDDEILVKSLLDSVPLDRTLFKNRAETLLRSSSMVQPRKEEDSTNVDGEERIVDAPPSEDGSSADDEGSISGDDDAGKVDPMAAQMAKSALSKYLSQITRGESSMMSAARYVASVMRGSDLPLDDLRTLAIMTMYHGDVALEDVAELIYLTCGALRSSTPDEEGGSRRRGEVIAGGDYPSSSSSCPSRSSDICPPRTVLVGGKEHPPLFVLEAARRRCDRREGGADSGACAARDDDGGAIKFPTSVSDGYYDYYAPQPRGPDDGLTSVFSAIDSLFEPPSNILELRKREEALNGKKKTLSKRVADLEREISDGDGGGDGRLSKYGIDGELFALRDTCHKVMYLKYEYEVCIFGSATQRDGGSNGVGGTNLGSWKAAYVEGGRRTLRWEGGTKCWNGPARSAEVSVTCGADTRLLTADEPETCRYVFTMESPIGCDEEFKIRNSL</sequence>
<feature type="domain" description="MRH" evidence="5">
    <location>
        <begin position="810"/>
        <end position="911"/>
    </location>
</feature>
<dbReference type="InterPro" id="IPR009011">
    <property type="entry name" value="Man6P_isomerase_rcpt-bd_dom_sf"/>
</dbReference>
<protein>
    <recommendedName>
        <fullName evidence="5">MRH domain-containing protein</fullName>
    </recommendedName>
</protein>
<keyword evidence="2" id="KW-1015">Disulfide bond</keyword>
<keyword evidence="7" id="KW-1185">Reference proteome</keyword>
<evidence type="ECO:0000256" key="2">
    <source>
        <dbReference type="ARBA" id="ARBA00023157"/>
    </source>
</evidence>
<evidence type="ECO:0000259" key="5">
    <source>
        <dbReference type="PROSITE" id="PS51914"/>
    </source>
</evidence>
<reference evidence="6 7" key="1">
    <citation type="submission" date="2024-10" db="EMBL/GenBank/DDBJ databases">
        <title>Updated reference genomes for cyclostephanoid diatoms.</title>
        <authorList>
            <person name="Roberts W.R."/>
            <person name="Alverson A.J."/>
        </authorList>
    </citation>
    <scope>NUCLEOTIDE SEQUENCE [LARGE SCALE GENOMIC DNA]</scope>
    <source>
        <strain evidence="6 7">AJA276-08</strain>
    </source>
</reference>
<feature type="region of interest" description="Disordered" evidence="4">
    <location>
        <begin position="632"/>
        <end position="665"/>
    </location>
</feature>
<dbReference type="Gene3D" id="2.70.130.10">
    <property type="entry name" value="Mannose-6-phosphate receptor binding domain"/>
    <property type="match status" value="1"/>
</dbReference>
<dbReference type="InterPro" id="IPR036607">
    <property type="entry name" value="PRKCSH"/>
</dbReference>
<feature type="coiled-coil region" evidence="3">
    <location>
        <begin position="757"/>
        <end position="784"/>
    </location>
</feature>
<feature type="compositionally biased region" description="Low complexity" evidence="4">
    <location>
        <begin position="115"/>
        <end position="126"/>
    </location>
</feature>
<dbReference type="PANTHER" id="PTHR12630:SF1">
    <property type="entry name" value="GLUCOSIDASE 2 SUBUNIT BETA"/>
    <property type="match status" value="1"/>
</dbReference>
<dbReference type="Proteomes" id="UP001530315">
    <property type="component" value="Unassembled WGS sequence"/>
</dbReference>
<dbReference type="Pfam" id="PF13015">
    <property type="entry name" value="PRKCSH_1"/>
    <property type="match status" value="1"/>
</dbReference>
<feature type="compositionally biased region" description="Acidic residues" evidence="4">
    <location>
        <begin position="537"/>
        <end position="549"/>
    </location>
</feature>
<proteinExistence type="predicted"/>
<feature type="compositionally biased region" description="Basic and acidic residues" evidence="4">
    <location>
        <begin position="512"/>
        <end position="528"/>
    </location>
</feature>
<gene>
    <name evidence="6" type="ORF">ACHAW5_000679</name>
</gene>
<dbReference type="InterPro" id="IPR044865">
    <property type="entry name" value="MRH_dom"/>
</dbReference>
<feature type="region of interest" description="Disordered" evidence="4">
    <location>
        <begin position="287"/>
        <end position="314"/>
    </location>
</feature>
<dbReference type="EMBL" id="JALLAZ020001138">
    <property type="protein sequence ID" value="KAL3779959.1"/>
    <property type="molecule type" value="Genomic_DNA"/>
</dbReference>
<feature type="region of interest" description="Disordered" evidence="4">
    <location>
        <begin position="348"/>
        <end position="484"/>
    </location>
</feature>
<feature type="compositionally biased region" description="Basic and acidic residues" evidence="4">
    <location>
        <begin position="366"/>
        <end position="393"/>
    </location>
</feature>
<keyword evidence="3" id="KW-0175">Coiled coil</keyword>
<evidence type="ECO:0000256" key="1">
    <source>
        <dbReference type="ARBA" id="ARBA00022729"/>
    </source>
</evidence>
<dbReference type="PANTHER" id="PTHR12630">
    <property type="entry name" value="N-LINKED OLIGOSACCHARIDE PROCESSING"/>
    <property type="match status" value="1"/>
</dbReference>
<feature type="compositionally biased region" description="Basic and acidic residues" evidence="4">
    <location>
        <begin position="433"/>
        <end position="466"/>
    </location>
</feature>
<dbReference type="AlphaFoldDB" id="A0ABD3NW47"/>
<feature type="region of interest" description="Disordered" evidence="4">
    <location>
        <begin position="507"/>
        <end position="554"/>
    </location>
</feature>
<evidence type="ECO:0000256" key="3">
    <source>
        <dbReference type="SAM" id="Coils"/>
    </source>
</evidence>
<comment type="caution">
    <text evidence="6">The sequence shown here is derived from an EMBL/GenBank/DDBJ whole genome shotgun (WGS) entry which is preliminary data.</text>
</comment>
<dbReference type="PROSITE" id="PS51914">
    <property type="entry name" value="MRH"/>
    <property type="match status" value="1"/>
</dbReference>
<dbReference type="InterPro" id="IPR039794">
    <property type="entry name" value="Gtb1-like"/>
</dbReference>
<evidence type="ECO:0000256" key="4">
    <source>
        <dbReference type="SAM" id="MobiDB-lite"/>
    </source>
</evidence>
<name>A0ABD3NW47_9STRA</name>
<evidence type="ECO:0000313" key="7">
    <source>
        <dbReference type="Proteomes" id="UP001530315"/>
    </source>
</evidence>
<dbReference type="SUPFAM" id="SSF50911">
    <property type="entry name" value="Mannose 6-phosphate receptor domain"/>
    <property type="match status" value="1"/>
</dbReference>
<accession>A0ABD3NW47</accession>
<feature type="region of interest" description="Disordered" evidence="4">
    <location>
        <begin position="115"/>
        <end position="139"/>
    </location>
</feature>
<keyword evidence="1" id="KW-0732">Signal</keyword>